<name>A0A6V7V696_MELEN</name>
<accession>A0A6V7V696</accession>
<keyword evidence="1" id="KW-0472">Membrane</keyword>
<keyword evidence="1" id="KW-0812">Transmembrane</keyword>
<dbReference type="AlphaFoldDB" id="A0A6V7V696"/>
<evidence type="ECO:0000313" key="3">
    <source>
        <dbReference type="Proteomes" id="UP000580250"/>
    </source>
</evidence>
<evidence type="ECO:0000256" key="1">
    <source>
        <dbReference type="SAM" id="Phobius"/>
    </source>
</evidence>
<proteinExistence type="predicted"/>
<sequence>MCSNFNNLTTDELTSDTSLISTEDEFFCVNRPKMKEIGTMTSETNIPKVEQNSGLLDVLIIILNFIADFFKLLVNKAKNIKLSKVVENLAIFLALLMFLLFFIQAASIFWYIFSGIVFEGFLFEIIPCGRLWSVTAIFVLTGFILVLFFLVTILHEFLKHIDWIERSSRPPIFT</sequence>
<comment type="caution">
    <text evidence="2">The sequence shown here is derived from an EMBL/GenBank/DDBJ whole genome shotgun (WGS) entry which is preliminary data.</text>
</comment>
<keyword evidence="1" id="KW-1133">Transmembrane helix</keyword>
<reference evidence="2 3" key="1">
    <citation type="submission" date="2020-08" db="EMBL/GenBank/DDBJ databases">
        <authorList>
            <person name="Koutsovoulos G."/>
            <person name="Danchin GJ E."/>
        </authorList>
    </citation>
    <scope>NUCLEOTIDE SEQUENCE [LARGE SCALE GENOMIC DNA]</scope>
</reference>
<feature type="transmembrane region" description="Helical" evidence="1">
    <location>
        <begin position="132"/>
        <end position="154"/>
    </location>
</feature>
<feature type="transmembrane region" description="Helical" evidence="1">
    <location>
        <begin position="86"/>
        <end position="112"/>
    </location>
</feature>
<organism evidence="2 3">
    <name type="scientific">Meloidogyne enterolobii</name>
    <name type="common">Root-knot nematode worm</name>
    <name type="synonym">Meloidogyne mayaguensis</name>
    <dbReference type="NCBI Taxonomy" id="390850"/>
    <lineage>
        <taxon>Eukaryota</taxon>
        <taxon>Metazoa</taxon>
        <taxon>Ecdysozoa</taxon>
        <taxon>Nematoda</taxon>
        <taxon>Chromadorea</taxon>
        <taxon>Rhabditida</taxon>
        <taxon>Tylenchina</taxon>
        <taxon>Tylenchomorpha</taxon>
        <taxon>Tylenchoidea</taxon>
        <taxon>Meloidogynidae</taxon>
        <taxon>Meloidogyninae</taxon>
        <taxon>Meloidogyne</taxon>
    </lineage>
</organism>
<dbReference type="Proteomes" id="UP000580250">
    <property type="component" value="Unassembled WGS sequence"/>
</dbReference>
<evidence type="ECO:0000313" key="2">
    <source>
        <dbReference type="EMBL" id="CAD2170475.1"/>
    </source>
</evidence>
<protein>
    <submittedName>
        <fullName evidence="2">Uncharacterized protein</fullName>
    </submittedName>
</protein>
<gene>
    <name evidence="2" type="ORF">MENT_LOCUS21885</name>
</gene>
<dbReference type="EMBL" id="CAJEWN010000169">
    <property type="protein sequence ID" value="CAD2170475.1"/>
    <property type="molecule type" value="Genomic_DNA"/>
</dbReference>